<proteinExistence type="predicted"/>
<dbReference type="PROSITE" id="PS50082">
    <property type="entry name" value="WD_REPEATS_2"/>
    <property type="match status" value="1"/>
</dbReference>
<keyword evidence="1" id="KW-0853">WD repeat</keyword>
<dbReference type="SUPFAM" id="SSF50978">
    <property type="entry name" value="WD40 repeat-like"/>
    <property type="match status" value="1"/>
</dbReference>
<dbReference type="InterPro" id="IPR036322">
    <property type="entry name" value="WD40_repeat_dom_sf"/>
</dbReference>
<gene>
    <name evidence="2" type="ORF">BST12_17755</name>
</gene>
<dbReference type="Gene3D" id="2.130.10.10">
    <property type="entry name" value="YVTN repeat-like/Quinoprotein amine dehydrogenase"/>
    <property type="match status" value="1"/>
</dbReference>
<dbReference type="InterPro" id="IPR015943">
    <property type="entry name" value="WD40/YVTN_repeat-like_dom_sf"/>
</dbReference>
<reference evidence="2 3" key="1">
    <citation type="submission" date="2017-02" db="EMBL/GenBank/DDBJ databases">
        <title>The new phylogeny of genus Mycobacterium.</title>
        <authorList>
            <person name="Tortoli E."/>
            <person name="Trovato A."/>
            <person name="Cirillo D.M."/>
        </authorList>
    </citation>
    <scope>NUCLEOTIDE SEQUENCE [LARGE SCALE GENOMIC DNA]</scope>
    <source>
        <strain evidence="2 3">DSM 45057</strain>
    </source>
</reference>
<dbReference type="EMBL" id="MVHE01000031">
    <property type="protein sequence ID" value="ORA19157.1"/>
    <property type="molecule type" value="Genomic_DNA"/>
</dbReference>
<keyword evidence="3" id="KW-1185">Reference proteome</keyword>
<organism evidence="2 3">
    <name type="scientific">Mycobacterium angelicum</name>
    <dbReference type="NCBI Taxonomy" id="470074"/>
    <lineage>
        <taxon>Bacteria</taxon>
        <taxon>Bacillati</taxon>
        <taxon>Actinomycetota</taxon>
        <taxon>Actinomycetes</taxon>
        <taxon>Mycobacteriales</taxon>
        <taxon>Mycobacteriaceae</taxon>
        <taxon>Mycobacterium</taxon>
    </lineage>
</organism>
<dbReference type="InterPro" id="IPR001680">
    <property type="entry name" value="WD40_rpt"/>
</dbReference>
<evidence type="ECO:0000313" key="3">
    <source>
        <dbReference type="Proteomes" id="UP000192284"/>
    </source>
</evidence>
<evidence type="ECO:0000313" key="2">
    <source>
        <dbReference type="EMBL" id="ORA19157.1"/>
    </source>
</evidence>
<protein>
    <submittedName>
        <fullName evidence="2">Uncharacterized protein</fullName>
    </submittedName>
</protein>
<dbReference type="AlphaFoldDB" id="A0A1W9ZMT1"/>
<dbReference type="Pfam" id="PF00400">
    <property type="entry name" value="WD40"/>
    <property type="match status" value="1"/>
</dbReference>
<dbReference type="Proteomes" id="UP000192284">
    <property type="component" value="Unassembled WGS sequence"/>
</dbReference>
<dbReference type="OrthoDB" id="134501at2"/>
<accession>A0A1W9ZMT1</accession>
<sequence>MAHVLIGDNNWNMPTDAIHNANVIALSADGRLALTGHNDATLWLWDVPTASCLRIITGQCGPVGRVAIGGNGALAVSSGADDSRVACRP</sequence>
<name>A0A1W9ZMT1_MYCAN</name>
<dbReference type="RefSeq" id="WP_083114432.1">
    <property type="nucleotide sequence ID" value="NZ_MVHE01000031.1"/>
</dbReference>
<evidence type="ECO:0000256" key="1">
    <source>
        <dbReference type="PROSITE-ProRule" id="PRU00221"/>
    </source>
</evidence>
<comment type="caution">
    <text evidence="2">The sequence shown here is derived from an EMBL/GenBank/DDBJ whole genome shotgun (WGS) entry which is preliminary data.</text>
</comment>
<feature type="repeat" description="WD" evidence="1">
    <location>
        <begin position="24"/>
        <end position="55"/>
    </location>
</feature>